<dbReference type="Gene3D" id="1.25.40.10">
    <property type="entry name" value="Tetratricopeptide repeat domain"/>
    <property type="match status" value="1"/>
</dbReference>
<dbReference type="InterPro" id="IPR051966">
    <property type="entry name" value="RPAP3"/>
</dbReference>
<evidence type="ECO:0000313" key="3">
    <source>
        <dbReference type="EMBL" id="CDJ61147.1"/>
    </source>
</evidence>
<reference evidence="3" key="2">
    <citation type="submission" date="2013-10" db="EMBL/GenBank/DDBJ databases">
        <authorList>
            <person name="Aslett M."/>
        </authorList>
    </citation>
    <scope>NUCLEOTIDE SEQUENCE [LARGE SCALE GENOMIC DNA]</scope>
    <source>
        <strain evidence="3">Weybridge</strain>
    </source>
</reference>
<evidence type="ECO:0000313" key="4">
    <source>
        <dbReference type="Proteomes" id="UP000030763"/>
    </source>
</evidence>
<keyword evidence="1" id="KW-0802">TPR repeat</keyword>
<dbReference type="PANTHER" id="PTHR46423">
    <property type="entry name" value="RNA POLYMERASE II-ASSOCIATED PROTEIN 3"/>
    <property type="match status" value="1"/>
</dbReference>
<keyword evidence="4" id="KW-1185">Reference proteome</keyword>
<dbReference type="SMART" id="SM00028">
    <property type="entry name" value="TPR"/>
    <property type="match status" value="2"/>
</dbReference>
<feature type="compositionally biased region" description="Polar residues" evidence="2">
    <location>
        <begin position="87"/>
        <end position="97"/>
    </location>
</feature>
<dbReference type="GO" id="GO:0101031">
    <property type="term" value="C:protein folding chaperone complex"/>
    <property type="evidence" value="ECO:0007669"/>
    <property type="project" value="TreeGrafter"/>
</dbReference>
<name>U6MAB8_EIMMA</name>
<feature type="compositionally biased region" description="Low complexity" evidence="2">
    <location>
        <begin position="60"/>
        <end position="80"/>
    </location>
</feature>
<organism evidence="3 4">
    <name type="scientific">Eimeria maxima</name>
    <name type="common">Coccidian parasite</name>
    <dbReference type="NCBI Taxonomy" id="5804"/>
    <lineage>
        <taxon>Eukaryota</taxon>
        <taxon>Sar</taxon>
        <taxon>Alveolata</taxon>
        <taxon>Apicomplexa</taxon>
        <taxon>Conoidasida</taxon>
        <taxon>Coccidia</taxon>
        <taxon>Eucoccidiorida</taxon>
        <taxon>Eimeriorina</taxon>
        <taxon>Eimeriidae</taxon>
        <taxon>Eimeria</taxon>
    </lineage>
</organism>
<dbReference type="OMA" id="TECISDC"/>
<feature type="compositionally biased region" description="Basic and acidic residues" evidence="2">
    <location>
        <begin position="44"/>
        <end position="59"/>
    </location>
</feature>
<dbReference type="InterPro" id="IPR011990">
    <property type="entry name" value="TPR-like_helical_dom_sf"/>
</dbReference>
<accession>U6MAB8</accession>
<dbReference type="SUPFAM" id="SSF48452">
    <property type="entry name" value="TPR-like"/>
    <property type="match status" value="1"/>
</dbReference>
<dbReference type="Proteomes" id="UP000030763">
    <property type="component" value="Unassembled WGS sequence"/>
</dbReference>
<dbReference type="RefSeq" id="XP_013337797.1">
    <property type="nucleotide sequence ID" value="XM_013482343.1"/>
</dbReference>
<feature type="compositionally biased region" description="Basic residues" evidence="2">
    <location>
        <begin position="136"/>
        <end position="147"/>
    </location>
</feature>
<gene>
    <name evidence="3" type="ORF">EMWEY_00038500</name>
</gene>
<evidence type="ECO:0000256" key="1">
    <source>
        <dbReference type="ARBA" id="ARBA00022803"/>
    </source>
</evidence>
<dbReference type="AlphaFoldDB" id="U6MAB8"/>
<evidence type="ECO:0000256" key="2">
    <source>
        <dbReference type="SAM" id="MobiDB-lite"/>
    </source>
</evidence>
<feature type="region of interest" description="Disordered" evidence="2">
    <location>
        <begin position="323"/>
        <end position="350"/>
    </location>
</feature>
<dbReference type="GeneID" id="25337836"/>
<dbReference type="VEuPathDB" id="ToxoDB:EMWEY_00038500"/>
<dbReference type="EMBL" id="HG722019">
    <property type="protein sequence ID" value="CDJ61147.1"/>
    <property type="molecule type" value="Genomic_DNA"/>
</dbReference>
<reference evidence="3" key="1">
    <citation type="submission" date="2013-10" db="EMBL/GenBank/DDBJ databases">
        <title>Genomic analysis of the causative agents of coccidiosis in chickens.</title>
        <authorList>
            <person name="Reid A.J."/>
            <person name="Blake D."/>
            <person name="Billington K."/>
            <person name="Browne H."/>
            <person name="Dunn M."/>
            <person name="Hung S."/>
            <person name="Kawahara F."/>
            <person name="Miranda-Saavedra D."/>
            <person name="Mourier T."/>
            <person name="Nagra H."/>
            <person name="Otto T.D."/>
            <person name="Rawlings N."/>
            <person name="Sanchez A."/>
            <person name="Sanders M."/>
            <person name="Subramaniam C."/>
            <person name="Tay Y."/>
            <person name="Dear P."/>
            <person name="Doerig C."/>
            <person name="Gruber A."/>
            <person name="Parkinson J."/>
            <person name="Shirley M."/>
            <person name="Wan K.L."/>
            <person name="Berriman M."/>
            <person name="Tomley F."/>
            <person name="Pain A."/>
        </authorList>
    </citation>
    <scope>NUCLEOTIDE SEQUENCE [LARGE SCALE GENOMIC DNA]</scope>
    <source>
        <strain evidence="3">Weybridge</strain>
    </source>
</reference>
<protein>
    <submittedName>
        <fullName evidence="3">Uncharacterized protein</fullName>
    </submittedName>
</protein>
<dbReference type="InterPro" id="IPR019734">
    <property type="entry name" value="TPR_rpt"/>
</dbReference>
<feature type="compositionally biased region" description="Low complexity" evidence="2">
    <location>
        <begin position="323"/>
        <end position="341"/>
    </location>
</feature>
<dbReference type="PANTHER" id="PTHR46423:SF1">
    <property type="entry name" value="RNA POLYMERASE II-ASSOCIATED PROTEIN 3"/>
    <property type="match status" value="1"/>
</dbReference>
<dbReference type="OrthoDB" id="199930at2759"/>
<proteinExistence type="predicted"/>
<feature type="region of interest" description="Disordered" evidence="2">
    <location>
        <begin position="125"/>
        <end position="159"/>
    </location>
</feature>
<feature type="region of interest" description="Disordered" evidence="2">
    <location>
        <begin position="29"/>
        <end position="100"/>
    </location>
</feature>
<sequence>MSLSVQMQIRRNAEELRAYLADLQDWEGSFAEREQPHNPTEIEQEQRKAQPAEDDKRQEPLLQQQSQDKQQQQLTSPQQEGGHVSAGASQLQVSPSAETDRRKFARDLNTLSDYYKAWDSFDADADTEKEEDTIQRRNRALAKKKTFHPAARGNQPSRRSTKMCILGALPGAEIEELEGLQRIKTEANEAFRGGRLDDALIGYTRGIQEAEIHLHNRTTAAAVAETDTKSTGAAAAGVAEGAFEQLVGQLYGNRAAVFFQQHKYKECVKDCTIALQWAPLNPKILHRRGLAWSAQKETDKAIVDLRRALRLLQQQHQQEQQQQLAQQYKQQPEQQQTQQEQQDQEPEKQQQQQVAGVVSCSLSAAASSRESLMTRIETEIERIEAKVAQQMQEEQQRRKSALLMPLYENSSRFPSEPLRPLTVVAAAARCNRQALV</sequence>